<feature type="domain" description="Glycosyltransferase subfamily 4-like N-terminal" evidence="2">
    <location>
        <begin position="14"/>
        <end position="177"/>
    </location>
</feature>
<evidence type="ECO:0000259" key="2">
    <source>
        <dbReference type="Pfam" id="PF13439"/>
    </source>
</evidence>
<evidence type="ECO:0000259" key="1">
    <source>
        <dbReference type="Pfam" id="PF00534"/>
    </source>
</evidence>
<dbReference type="PANTHER" id="PTHR45947:SF3">
    <property type="entry name" value="SULFOQUINOVOSYL TRANSFERASE SQD2"/>
    <property type="match status" value="1"/>
</dbReference>
<dbReference type="InterPro" id="IPR050194">
    <property type="entry name" value="Glycosyltransferase_grp1"/>
</dbReference>
<dbReference type="Pfam" id="PF13439">
    <property type="entry name" value="Glyco_transf_4"/>
    <property type="match status" value="1"/>
</dbReference>
<comment type="caution">
    <text evidence="3">The sequence shown here is derived from an EMBL/GenBank/DDBJ whole genome shotgun (WGS) entry which is preliminary data.</text>
</comment>
<dbReference type="PANTHER" id="PTHR45947">
    <property type="entry name" value="SULFOQUINOVOSYL TRANSFERASE SQD2"/>
    <property type="match status" value="1"/>
</dbReference>
<dbReference type="EMBL" id="MEWR01000011">
    <property type="protein sequence ID" value="OGC82120.1"/>
    <property type="molecule type" value="Genomic_DNA"/>
</dbReference>
<dbReference type="Pfam" id="PF00534">
    <property type="entry name" value="Glycos_transf_1"/>
    <property type="match status" value="1"/>
</dbReference>
<accession>A0A1F4XKH6</accession>
<reference evidence="3 4" key="1">
    <citation type="journal article" date="2016" name="Nat. Commun.">
        <title>Thousands of microbial genomes shed light on interconnected biogeochemical processes in an aquifer system.</title>
        <authorList>
            <person name="Anantharaman K."/>
            <person name="Brown C.T."/>
            <person name="Hug L.A."/>
            <person name="Sharon I."/>
            <person name="Castelle C.J."/>
            <person name="Probst A.J."/>
            <person name="Thomas B.C."/>
            <person name="Singh A."/>
            <person name="Wilkins M.J."/>
            <person name="Karaoz U."/>
            <person name="Brodie E.L."/>
            <person name="Williams K.H."/>
            <person name="Hubbard S.S."/>
            <person name="Banfield J.F."/>
        </authorList>
    </citation>
    <scope>NUCLEOTIDE SEQUENCE [LARGE SCALE GENOMIC DNA]</scope>
</reference>
<dbReference type="CDD" id="cd03801">
    <property type="entry name" value="GT4_PimA-like"/>
    <property type="match status" value="1"/>
</dbReference>
<dbReference type="Gene3D" id="3.40.50.2000">
    <property type="entry name" value="Glycogen Phosphorylase B"/>
    <property type="match status" value="2"/>
</dbReference>
<dbReference type="STRING" id="1817814.A2V81_03150"/>
<name>A0A1F4XKH6_9BACT</name>
<dbReference type="GO" id="GO:0016757">
    <property type="term" value="F:glycosyltransferase activity"/>
    <property type="evidence" value="ECO:0007669"/>
    <property type="project" value="InterPro"/>
</dbReference>
<dbReference type="SUPFAM" id="SSF53756">
    <property type="entry name" value="UDP-Glycosyltransferase/glycogen phosphorylase"/>
    <property type="match status" value="1"/>
</dbReference>
<dbReference type="InterPro" id="IPR028098">
    <property type="entry name" value="Glyco_trans_4-like_N"/>
</dbReference>
<dbReference type="InterPro" id="IPR001296">
    <property type="entry name" value="Glyco_trans_1"/>
</dbReference>
<organism evidence="3 4">
    <name type="scientific">Candidatus Abawacabacteria bacterium RBG_16_42_10</name>
    <dbReference type="NCBI Taxonomy" id="1817814"/>
    <lineage>
        <taxon>Bacteria</taxon>
        <taxon>Candidatus Abawacaibacteriota</taxon>
    </lineage>
</organism>
<evidence type="ECO:0000313" key="3">
    <source>
        <dbReference type="EMBL" id="OGC82120.1"/>
    </source>
</evidence>
<gene>
    <name evidence="3" type="ORF">A2V81_03150</name>
</gene>
<feature type="domain" description="Glycosyl transferase family 1" evidence="1">
    <location>
        <begin position="186"/>
        <end position="338"/>
    </location>
</feature>
<sequence length="369" mass="42030">MKILFIFDYYFPHIGGAETLYQKLAEYFSQDHEVHVVTQQTSQSVAEEVLNDVHIHRISCFHRALFPYAALETAKELAQDADIIQATTYSSAVLASRLRNYSKAKMILLVHEVLGERWFQLGLPWLQAWLYHRYERMIFRTPFDRYIAISQSTGKQLEKVGVSPTKMEIIYNGVDNELFQEREMNWELRHQLGISDHEYVYLYAGRPGATKGVFTLLEAAKELSKDKRFCCVLILGKNPTHDYQKVKNFIAKNRLGKSIILVDSVLRSDLPHYLAIANVVVVPSFTEGFGFLAAEVSNMQIPMIVTNVDALPEVVSGQVIFIPSKSSSAIVAAVEKAEQGMFQTVSPKDFSWETSLAQYDHLYEQLSTT</sequence>
<evidence type="ECO:0008006" key="5">
    <source>
        <dbReference type="Google" id="ProtNLM"/>
    </source>
</evidence>
<protein>
    <recommendedName>
        <fullName evidence="5">Glycosyltransferase subfamily 4-like N-terminal domain-containing protein</fullName>
    </recommendedName>
</protein>
<proteinExistence type="predicted"/>
<evidence type="ECO:0000313" key="4">
    <source>
        <dbReference type="Proteomes" id="UP000177614"/>
    </source>
</evidence>
<dbReference type="AlphaFoldDB" id="A0A1F4XKH6"/>
<dbReference type="Proteomes" id="UP000177614">
    <property type="component" value="Unassembled WGS sequence"/>
</dbReference>